<dbReference type="AlphaFoldDB" id="A0A0B5AYY1"/>
<dbReference type="BioCyc" id="JESP1508404:G14D9-13160-MONOMER"/>
<sequence length="178" mass="20766">MKKPLTQMERVSMEKYVDHSMDIRGFKSFVKEHRENHGVLYRGIRLHESLIEAGEVIEHYEPLLSCSEDIEVSHVFALNGIVPEDIVLEKLKELGLDDTHFDDIYHQFKPVVLELHGVKGVRILDYLEDDYEYASEKEVVALNEPLVIQEIHLRKTRFNETYYLLVATLLGEELEEIA</sequence>
<keyword evidence="2" id="KW-1185">Reference proteome</keyword>
<protein>
    <submittedName>
        <fullName evidence="1">Uncharacterized protein</fullName>
    </submittedName>
</protein>
<dbReference type="KEGG" id="jeo:JMA_38760"/>
<evidence type="ECO:0000313" key="1">
    <source>
        <dbReference type="EMBL" id="AJD93194.1"/>
    </source>
</evidence>
<accession>A0A0B5AYY1</accession>
<organism evidence="1 2">
    <name type="scientific">Jeotgalibacillus malaysiensis</name>
    <dbReference type="NCBI Taxonomy" id="1508404"/>
    <lineage>
        <taxon>Bacteria</taxon>
        <taxon>Bacillati</taxon>
        <taxon>Bacillota</taxon>
        <taxon>Bacilli</taxon>
        <taxon>Bacillales</taxon>
        <taxon>Caryophanaceae</taxon>
        <taxon>Jeotgalibacillus</taxon>
    </lineage>
</organism>
<dbReference type="Proteomes" id="UP000031449">
    <property type="component" value="Plasmid unnamed"/>
</dbReference>
<proteinExistence type="predicted"/>
<geneLocation type="plasmid" evidence="2"/>
<keyword evidence="1" id="KW-0614">Plasmid</keyword>
<dbReference type="HOGENOM" id="CLU_1508667_0_0_9"/>
<dbReference type="EMBL" id="CP009417">
    <property type="protein sequence ID" value="AJD93194.1"/>
    <property type="molecule type" value="Genomic_DNA"/>
</dbReference>
<reference evidence="1 2" key="1">
    <citation type="submission" date="2014-08" db="EMBL/GenBank/DDBJ databases">
        <title>Complete genome of a marine bacteria Jeotgalibacillus malaysiensis.</title>
        <authorList>
            <person name="Yaakop A.S."/>
            <person name="Chan K.-G."/>
            <person name="Goh K.M."/>
        </authorList>
    </citation>
    <scope>NUCLEOTIDE SEQUENCE [LARGE SCALE GENOMIC DNA]</scope>
    <source>
        <strain evidence="1 2">D5</strain>
        <plasmid evidence="2">Plasmid</plasmid>
    </source>
</reference>
<name>A0A0B5AYY1_9BACL</name>
<evidence type="ECO:0000313" key="2">
    <source>
        <dbReference type="Proteomes" id="UP000031449"/>
    </source>
</evidence>
<gene>
    <name evidence="1" type="ORF">JMA_38760</name>
</gene>